<dbReference type="AlphaFoldDB" id="A0A7V9YZ96"/>
<dbReference type="RefSeq" id="WP_246326810.1">
    <property type="nucleotide sequence ID" value="NZ_JACDUU010000003.1"/>
</dbReference>
<comment type="caution">
    <text evidence="2">The sequence shown here is derived from an EMBL/GenBank/DDBJ whole genome shotgun (WGS) entry which is preliminary data.</text>
</comment>
<evidence type="ECO:0000313" key="2">
    <source>
        <dbReference type="EMBL" id="MBA2871173.1"/>
    </source>
</evidence>
<organism evidence="2 3">
    <name type="scientific">[Anoxybacillus] calidus</name>
    <dbReference type="NCBI Taxonomy" id="575178"/>
    <lineage>
        <taxon>Bacteria</taxon>
        <taxon>Bacillati</taxon>
        <taxon>Bacillota</taxon>
        <taxon>Bacilli</taxon>
        <taxon>Bacillales</taxon>
        <taxon>Anoxybacillaceae</taxon>
        <taxon>Paranoxybacillus</taxon>
    </lineage>
</organism>
<dbReference type="NCBIfam" id="TIGR02837">
    <property type="entry name" value="spore_II_R"/>
    <property type="match status" value="1"/>
</dbReference>
<dbReference type="EMBL" id="JACDUU010000003">
    <property type="protein sequence ID" value="MBA2871173.1"/>
    <property type="molecule type" value="Genomic_DNA"/>
</dbReference>
<evidence type="ECO:0000256" key="1">
    <source>
        <dbReference type="SAM" id="MobiDB-lite"/>
    </source>
</evidence>
<protein>
    <submittedName>
        <fullName evidence="2">Stage II sporulation protein R</fullName>
    </submittedName>
</protein>
<keyword evidence="3" id="KW-1185">Reference proteome</keyword>
<gene>
    <name evidence="2" type="ORF">HNQ85_001443</name>
</gene>
<feature type="region of interest" description="Disordered" evidence="1">
    <location>
        <begin position="171"/>
        <end position="230"/>
    </location>
</feature>
<accession>A0A7V9YZ96</accession>
<sequence>MMKRKAIILYILLLMIGALVNIYGHQTNAGGNEAVAIPDEAIRLRILANSDSAKDQELKRKVRDAVNKEINKWVADLTSFAEAKAVIQSHIDDIEQIVATVLKEENSRQTYKVEFGKVNFPTKLYGNYIYPAGQYEAILITLGEGEGANWWCVLFPPLCFLDFSNGEAVREQGQKPKQETEMEHLKTGEQGQEPKQETEMEHLKTGEQGQEPKQETEMEHLKTGEQGQEPKQEIEMEHLKAGEQDQELNQTEMESLKTTGPSDLPIQQPEFVVEEKAEKIEVKFFVSELLKSIIP</sequence>
<dbReference type="InterPro" id="IPR014202">
    <property type="entry name" value="Spore_II_R"/>
</dbReference>
<dbReference type="Proteomes" id="UP000580891">
    <property type="component" value="Unassembled WGS sequence"/>
</dbReference>
<dbReference type="Pfam" id="PF09551">
    <property type="entry name" value="Spore_II_R"/>
    <property type="match status" value="1"/>
</dbReference>
<proteinExistence type="predicted"/>
<reference evidence="2 3" key="1">
    <citation type="submission" date="2020-07" db="EMBL/GenBank/DDBJ databases">
        <title>Genomic Encyclopedia of Type Strains, Phase IV (KMG-IV): sequencing the most valuable type-strain genomes for metagenomic binning, comparative biology and taxonomic classification.</title>
        <authorList>
            <person name="Goeker M."/>
        </authorList>
    </citation>
    <scope>NUCLEOTIDE SEQUENCE [LARGE SCALE GENOMIC DNA]</scope>
    <source>
        <strain evidence="2 3">DSM 25220</strain>
    </source>
</reference>
<name>A0A7V9YZ96_9BACL</name>
<evidence type="ECO:0000313" key="3">
    <source>
        <dbReference type="Proteomes" id="UP000580891"/>
    </source>
</evidence>